<keyword evidence="2" id="KW-1185">Reference proteome</keyword>
<dbReference type="Proteomes" id="UP000326837">
    <property type="component" value="Chromosome"/>
</dbReference>
<sequence>MRSTVKWFARFLKTPRATKRTIDHASVRGASFKQLRLQRRWQASVDLLRSKRFAAAVNLSPASNAADASAESTHYRASAGAAAIAISPKRVRRRAADQSIRSLPSGLP</sequence>
<proteinExistence type="predicted"/>
<accession>A0A5K7XM63</accession>
<gene>
    <name evidence="1" type="ORF">PLANPX_5275</name>
</gene>
<name>A0A5K7XM63_9BACT</name>
<organism evidence="1 2">
    <name type="scientific">Lacipirellula parvula</name>
    <dbReference type="NCBI Taxonomy" id="2650471"/>
    <lineage>
        <taxon>Bacteria</taxon>
        <taxon>Pseudomonadati</taxon>
        <taxon>Planctomycetota</taxon>
        <taxon>Planctomycetia</taxon>
        <taxon>Pirellulales</taxon>
        <taxon>Lacipirellulaceae</taxon>
        <taxon>Lacipirellula</taxon>
    </lineage>
</organism>
<protein>
    <submittedName>
        <fullName evidence="1">Uncharacterized protein</fullName>
    </submittedName>
</protein>
<reference evidence="2" key="1">
    <citation type="submission" date="2019-10" db="EMBL/GenBank/DDBJ databases">
        <title>Lacipirellula parvula gen. nov., sp. nov., representing a lineage of planctomycetes widespread in freshwater anoxic habitats, and description of the family Lacipirellulaceae.</title>
        <authorList>
            <person name="Dedysh S.N."/>
            <person name="Kulichevskaya I.S."/>
            <person name="Beletsky A.V."/>
            <person name="Rakitin A.L."/>
            <person name="Mardanov A.V."/>
            <person name="Ivanova A.A."/>
            <person name="Saltykova V.X."/>
            <person name="Rijpstra W.I.C."/>
            <person name="Sinninghe Damste J.S."/>
            <person name="Ravin N.V."/>
        </authorList>
    </citation>
    <scope>NUCLEOTIDE SEQUENCE [LARGE SCALE GENOMIC DNA]</scope>
    <source>
        <strain evidence="2">PX69</strain>
    </source>
</reference>
<dbReference type="KEGG" id="lpav:PLANPX_5275"/>
<evidence type="ECO:0000313" key="1">
    <source>
        <dbReference type="EMBL" id="BBO35663.1"/>
    </source>
</evidence>
<evidence type="ECO:0000313" key="2">
    <source>
        <dbReference type="Proteomes" id="UP000326837"/>
    </source>
</evidence>
<dbReference type="AlphaFoldDB" id="A0A5K7XM63"/>
<dbReference type="EMBL" id="AP021861">
    <property type="protein sequence ID" value="BBO35663.1"/>
    <property type="molecule type" value="Genomic_DNA"/>
</dbReference>